<sequence length="220" mass="24630">MRVRSGGIVGTFHTGGPRVEVQETRVQTDRVLTIPNILSMARLVGVPLFLWLILRPEFGGPNSDLWALLVLMLSGISDYLDGKLARRWNQISSLGRVLDPAADRLYILSTLVGLTWREILPLWLTAALLARELMLLVMVAILRRHGYPPPQVNFLGKAATFNLMYAFPLLLLSDRSGWLASLAEVFGWAFAGWGTSLYWWAGVLYVVQVRRLVRADTVAD</sequence>
<dbReference type="InterPro" id="IPR048254">
    <property type="entry name" value="CDP_ALCOHOL_P_TRANSF_CS"/>
</dbReference>
<dbReference type="UniPathway" id="UPA00085"/>
<dbReference type="InterPro" id="IPR043130">
    <property type="entry name" value="CDP-OH_PTrfase_TM_dom"/>
</dbReference>
<dbReference type="InterPro" id="IPR000462">
    <property type="entry name" value="CDP-OH_P_trans"/>
</dbReference>
<dbReference type="GO" id="GO:0016020">
    <property type="term" value="C:membrane"/>
    <property type="evidence" value="ECO:0007669"/>
    <property type="project" value="UniProtKB-SubCell"/>
</dbReference>
<evidence type="ECO:0000256" key="4">
    <source>
        <dbReference type="ARBA" id="ARBA00022679"/>
    </source>
</evidence>
<evidence type="ECO:0000256" key="12">
    <source>
        <dbReference type="SAM" id="Phobius"/>
    </source>
</evidence>
<dbReference type="PANTHER" id="PTHR14269:SF62">
    <property type="entry name" value="CDP-DIACYLGLYCEROL--GLYCEROL-3-PHOSPHATE 3-PHOSPHATIDYLTRANSFERASE 1, CHLOROPLASTIC"/>
    <property type="match status" value="1"/>
</dbReference>
<keyword evidence="5 12" id="KW-0812">Transmembrane</keyword>
<keyword evidence="9" id="KW-0594">Phospholipid biosynthesis</keyword>
<accession>A0A370AX66</accession>
<protein>
    <submittedName>
        <fullName evidence="13">CDP-alcohol phosphatidyltransferase family protein</fullName>
    </submittedName>
</protein>
<evidence type="ECO:0000256" key="10">
    <source>
        <dbReference type="ARBA" id="ARBA00023264"/>
    </source>
</evidence>
<keyword evidence="8 12" id="KW-0472">Membrane</keyword>
<organism evidence="13 14">
    <name type="scientific">Streptomyces corynorhini</name>
    <dbReference type="NCBI Taxonomy" id="2282652"/>
    <lineage>
        <taxon>Bacteria</taxon>
        <taxon>Bacillati</taxon>
        <taxon>Actinomycetota</taxon>
        <taxon>Actinomycetes</taxon>
        <taxon>Kitasatosporales</taxon>
        <taxon>Streptomycetaceae</taxon>
        <taxon>Streptomyces</taxon>
    </lineage>
</organism>
<comment type="subcellular location">
    <subcellularLocation>
        <location evidence="1">Membrane</location>
        <topology evidence="1">Multi-pass membrane protein</topology>
    </subcellularLocation>
</comment>
<evidence type="ECO:0000256" key="11">
    <source>
        <dbReference type="RuleBase" id="RU003750"/>
    </source>
</evidence>
<evidence type="ECO:0000256" key="8">
    <source>
        <dbReference type="ARBA" id="ARBA00023136"/>
    </source>
</evidence>
<keyword evidence="14" id="KW-1185">Reference proteome</keyword>
<evidence type="ECO:0000256" key="1">
    <source>
        <dbReference type="ARBA" id="ARBA00004141"/>
    </source>
</evidence>
<dbReference type="AlphaFoldDB" id="A0A370AX66"/>
<keyword evidence="3" id="KW-0444">Lipid biosynthesis</keyword>
<evidence type="ECO:0000256" key="7">
    <source>
        <dbReference type="ARBA" id="ARBA00023098"/>
    </source>
</evidence>
<evidence type="ECO:0000256" key="3">
    <source>
        <dbReference type="ARBA" id="ARBA00022516"/>
    </source>
</evidence>
<dbReference type="PANTHER" id="PTHR14269">
    <property type="entry name" value="CDP-DIACYLGLYCEROL--GLYCEROL-3-PHOSPHATE 3-PHOSPHATIDYLTRANSFERASE-RELATED"/>
    <property type="match status" value="1"/>
</dbReference>
<keyword evidence="4 11" id="KW-0808">Transferase</keyword>
<comment type="caution">
    <text evidence="13">The sequence shown here is derived from an EMBL/GenBank/DDBJ whole genome shotgun (WGS) entry which is preliminary data.</text>
</comment>
<dbReference type="InterPro" id="IPR004570">
    <property type="entry name" value="Phosphatidylglycerol_P_synth"/>
</dbReference>
<name>A0A370AX66_9ACTN</name>
<dbReference type="FunFam" id="1.20.120.1760:FF:000010">
    <property type="entry name" value="CDP-diacylglycerol--glycerol-3-phosphate 3-phosphatidyltransferase"/>
    <property type="match status" value="1"/>
</dbReference>
<keyword evidence="6 12" id="KW-1133">Transmembrane helix</keyword>
<evidence type="ECO:0000313" key="14">
    <source>
        <dbReference type="Proteomes" id="UP000253741"/>
    </source>
</evidence>
<comment type="similarity">
    <text evidence="2 11">Belongs to the CDP-alcohol phosphatidyltransferase class-I family.</text>
</comment>
<evidence type="ECO:0000256" key="2">
    <source>
        <dbReference type="ARBA" id="ARBA00010441"/>
    </source>
</evidence>
<evidence type="ECO:0000256" key="9">
    <source>
        <dbReference type="ARBA" id="ARBA00023209"/>
    </source>
</evidence>
<proteinExistence type="inferred from homology"/>
<evidence type="ECO:0000256" key="6">
    <source>
        <dbReference type="ARBA" id="ARBA00022989"/>
    </source>
</evidence>
<evidence type="ECO:0000256" key="5">
    <source>
        <dbReference type="ARBA" id="ARBA00022692"/>
    </source>
</evidence>
<dbReference type="EMBL" id="QQNA01000370">
    <property type="protein sequence ID" value="RDG32223.1"/>
    <property type="molecule type" value="Genomic_DNA"/>
</dbReference>
<dbReference type="OrthoDB" id="9796672at2"/>
<evidence type="ECO:0000313" key="13">
    <source>
        <dbReference type="EMBL" id="RDG32223.1"/>
    </source>
</evidence>
<feature type="transmembrane region" description="Helical" evidence="12">
    <location>
        <begin position="154"/>
        <end position="173"/>
    </location>
</feature>
<feature type="transmembrane region" description="Helical" evidence="12">
    <location>
        <begin position="185"/>
        <end position="207"/>
    </location>
</feature>
<dbReference type="GO" id="GO:0008444">
    <property type="term" value="F:CDP-diacylglycerol-glycerol-3-phosphate 3-phosphatidyltransferase activity"/>
    <property type="evidence" value="ECO:0007669"/>
    <property type="project" value="InterPro"/>
</dbReference>
<keyword evidence="10" id="KW-1208">Phospholipid metabolism</keyword>
<dbReference type="GO" id="GO:0046474">
    <property type="term" value="P:glycerophospholipid biosynthetic process"/>
    <property type="evidence" value="ECO:0007669"/>
    <property type="project" value="TreeGrafter"/>
</dbReference>
<dbReference type="Gene3D" id="1.20.120.1760">
    <property type="match status" value="1"/>
</dbReference>
<dbReference type="PIRSF" id="PIRSF000847">
    <property type="entry name" value="Phos_ph_gly_syn"/>
    <property type="match status" value="1"/>
</dbReference>
<dbReference type="Pfam" id="PF01066">
    <property type="entry name" value="CDP-OH_P_transf"/>
    <property type="match status" value="1"/>
</dbReference>
<dbReference type="Proteomes" id="UP000253741">
    <property type="component" value="Unassembled WGS sequence"/>
</dbReference>
<feature type="transmembrane region" description="Helical" evidence="12">
    <location>
        <begin position="122"/>
        <end position="142"/>
    </location>
</feature>
<gene>
    <name evidence="13" type="ORF">DVH02_32650</name>
</gene>
<feature type="transmembrane region" description="Helical" evidence="12">
    <location>
        <begin position="31"/>
        <end position="53"/>
    </location>
</feature>
<dbReference type="PROSITE" id="PS00379">
    <property type="entry name" value="CDP_ALCOHOL_P_TRANSF"/>
    <property type="match status" value="1"/>
</dbReference>
<keyword evidence="7" id="KW-0443">Lipid metabolism</keyword>
<dbReference type="InterPro" id="IPR050324">
    <property type="entry name" value="CDP-alcohol_PTase-I"/>
</dbReference>
<reference evidence="13 14" key="1">
    <citation type="submission" date="2018-07" db="EMBL/GenBank/DDBJ databases">
        <title>Streptomyces species from bats.</title>
        <authorList>
            <person name="Dunlap C."/>
        </authorList>
    </citation>
    <scope>NUCLEOTIDE SEQUENCE [LARGE SCALE GENOMIC DNA]</scope>
    <source>
        <strain evidence="13 14">AC230</strain>
    </source>
</reference>